<sequence>MRHLLATLLTLSACASRPALDERIVGSWNGLREQSGSCQFLAWRSDFQADGRFAITFFRDAERTRPIQTERGQWHGSNGRSVLKTDGVPTAEVYDYSVIDENTIHYVNTVKDPTADCQEDYAFTEHRVR</sequence>
<accession>A0A5R9QED9</accession>
<protein>
    <submittedName>
        <fullName evidence="1">Uncharacterized protein</fullName>
    </submittedName>
</protein>
<dbReference type="AlphaFoldDB" id="A0A5R9QED9"/>
<dbReference type="Proteomes" id="UP000306753">
    <property type="component" value="Unassembled WGS sequence"/>
</dbReference>
<reference evidence="1 2" key="1">
    <citation type="journal article" date="2017" name="Eur. J. Clin. Microbiol. Infect. Dis.">
        <title>Uncommonly isolated clinical Pseudomonas: identification and phylogenetic assignation.</title>
        <authorList>
            <person name="Mulet M."/>
            <person name="Gomila M."/>
            <person name="Ramirez A."/>
            <person name="Cardew S."/>
            <person name="Moore E.R."/>
            <person name="Lalucat J."/>
            <person name="Garcia-Valdes E."/>
        </authorList>
    </citation>
    <scope>NUCLEOTIDE SEQUENCE [LARGE SCALE GENOMIC DNA]</scope>
    <source>
        <strain evidence="1 2">SD129</strain>
    </source>
</reference>
<gene>
    <name evidence="1" type="ORF">DN820_12090</name>
</gene>
<keyword evidence="2" id="KW-1185">Reference proteome</keyword>
<evidence type="ECO:0000313" key="2">
    <source>
        <dbReference type="Proteomes" id="UP000306753"/>
    </source>
</evidence>
<comment type="caution">
    <text evidence="1">The sequence shown here is derived from an EMBL/GenBank/DDBJ whole genome shotgun (WGS) entry which is preliminary data.</text>
</comment>
<organism evidence="1 2">
    <name type="scientific">Stutzerimonas nosocomialis</name>
    <dbReference type="NCBI Taxonomy" id="1056496"/>
    <lineage>
        <taxon>Bacteria</taxon>
        <taxon>Pseudomonadati</taxon>
        <taxon>Pseudomonadota</taxon>
        <taxon>Gammaproteobacteria</taxon>
        <taxon>Pseudomonadales</taxon>
        <taxon>Pseudomonadaceae</taxon>
        <taxon>Stutzerimonas</taxon>
    </lineage>
</organism>
<evidence type="ECO:0000313" key="1">
    <source>
        <dbReference type="EMBL" id="TLX63310.1"/>
    </source>
</evidence>
<name>A0A5R9QED9_9GAMM</name>
<proteinExistence type="predicted"/>
<dbReference type="EMBL" id="QLAG01000013">
    <property type="protein sequence ID" value="TLX63310.1"/>
    <property type="molecule type" value="Genomic_DNA"/>
</dbReference>